<evidence type="ECO:0000313" key="3">
    <source>
        <dbReference type="EMBL" id="TYS69850.1"/>
    </source>
</evidence>
<dbReference type="AlphaFoldDB" id="A0A5D4T2D8"/>
<dbReference type="PANTHER" id="PTHR30032:SF8">
    <property type="entry name" value="GERMINATION-SPECIFIC N-ACETYLMURAMOYL-L-ALANINE AMIDASE"/>
    <property type="match status" value="1"/>
</dbReference>
<dbReference type="SUPFAM" id="SSF55797">
    <property type="entry name" value="PR-1-like"/>
    <property type="match status" value="1"/>
</dbReference>
<dbReference type="Proteomes" id="UP000322524">
    <property type="component" value="Unassembled WGS sequence"/>
</dbReference>
<dbReference type="CDD" id="cd05379">
    <property type="entry name" value="CAP_bacterial"/>
    <property type="match status" value="1"/>
</dbReference>
<dbReference type="InterPro" id="IPR023346">
    <property type="entry name" value="Lysozyme-like_dom_sf"/>
</dbReference>
<name>A0A5D4T2D8_9BACI</name>
<organism evidence="3 4">
    <name type="scientific">Sutcliffiella horikoshii</name>
    <dbReference type="NCBI Taxonomy" id="79883"/>
    <lineage>
        <taxon>Bacteria</taxon>
        <taxon>Bacillati</taxon>
        <taxon>Bacillota</taxon>
        <taxon>Bacilli</taxon>
        <taxon>Bacillales</taxon>
        <taxon>Bacillaceae</taxon>
        <taxon>Sutcliffiella</taxon>
    </lineage>
</organism>
<dbReference type="EMBL" id="VTEV01000002">
    <property type="protein sequence ID" value="TYS69850.1"/>
    <property type="molecule type" value="Genomic_DNA"/>
</dbReference>
<proteinExistence type="predicted"/>
<dbReference type="SUPFAM" id="SSF53955">
    <property type="entry name" value="Lysozyme-like"/>
    <property type="match status" value="1"/>
</dbReference>
<feature type="domain" description="SCP" evidence="1">
    <location>
        <begin position="624"/>
        <end position="731"/>
    </location>
</feature>
<reference evidence="3 4" key="1">
    <citation type="submission" date="2019-08" db="EMBL/GenBank/DDBJ databases">
        <title>Bacillus genomes from the desert of Cuatro Cienegas, Coahuila.</title>
        <authorList>
            <person name="Olmedo-Alvarez G."/>
        </authorList>
    </citation>
    <scope>NUCLEOTIDE SEQUENCE [LARGE SCALE GENOMIC DNA]</scope>
    <source>
        <strain evidence="3 4">CH28_1T</strain>
    </source>
</reference>
<accession>A0A5D4T2D8</accession>
<evidence type="ECO:0000313" key="4">
    <source>
        <dbReference type="Proteomes" id="UP000322524"/>
    </source>
</evidence>
<dbReference type="InterPro" id="IPR035940">
    <property type="entry name" value="CAP_sf"/>
</dbReference>
<gene>
    <name evidence="3" type="ORF">FZC76_06380</name>
</gene>
<dbReference type="Gene3D" id="3.40.33.10">
    <property type="entry name" value="CAP"/>
    <property type="match status" value="1"/>
</dbReference>
<dbReference type="Gene3D" id="3.40.50.12090">
    <property type="match status" value="2"/>
</dbReference>
<dbReference type="InterPro" id="IPR007253">
    <property type="entry name" value="Cell_wall-bd_2"/>
</dbReference>
<dbReference type="InterPro" id="IPR014044">
    <property type="entry name" value="CAP_dom"/>
</dbReference>
<dbReference type="Pfam" id="PF01464">
    <property type="entry name" value="SLT"/>
    <property type="match status" value="1"/>
</dbReference>
<comment type="caution">
    <text evidence="3">The sequence shown here is derived from an EMBL/GenBank/DDBJ whole genome shotgun (WGS) entry which is preliminary data.</text>
</comment>
<dbReference type="OrthoDB" id="2690990at2"/>
<evidence type="ECO:0000259" key="2">
    <source>
        <dbReference type="Pfam" id="PF01464"/>
    </source>
</evidence>
<dbReference type="Gene3D" id="1.10.530.10">
    <property type="match status" value="1"/>
</dbReference>
<dbReference type="Pfam" id="PF04122">
    <property type="entry name" value="CW_binding_2"/>
    <property type="match status" value="3"/>
</dbReference>
<dbReference type="InterPro" id="IPR008258">
    <property type="entry name" value="Transglycosylase_SLT_dom_1"/>
</dbReference>
<dbReference type="PANTHER" id="PTHR30032">
    <property type="entry name" value="N-ACETYLMURAMOYL-L-ALANINE AMIDASE-RELATED"/>
    <property type="match status" value="1"/>
</dbReference>
<dbReference type="InterPro" id="IPR051922">
    <property type="entry name" value="Bact_Sporulation_Assoc"/>
</dbReference>
<sequence>MILVTKRGTIFMKKAKLLISLLTIMLVLPQSIKAEESKICTQPSFIEVDILLTTEALAQNIPPEVVKAIAFVESDGWLQCKDGQPNVSPDNGIGIMQVTDARYDEERLKYDIEYNIQAGVSILNEKFGYSGVTITMLNDGSRDVIENWYFAVMAYNGIKQVNSPLYRADGERNYNSYQDRVFKRINESSNLNLNTALEEIELSHLNYGDNGALSFEKLDYSQEGVLHNTKHKFHPKDLVVATEEVNLRNVPRKDGTSLGKLDQEVVMIEDTFGYDTSISDRRNYNHFVWYPVSSELAGLKKTGFVASSYLTSFGKRISGAERYSTANEIALEGWDKAETIVVASGQNFPDALAGAPLAFKLDAPILLTKKDSLPDQTMQMIKKLGAKKVILLGGTGAVSENVQKSIEAIQGVKVERINGATRYETAAKIAEHLGGSPEKAVIANGSNFPDALAIAPYAAKNGYPILLIKEKADTINEPTAKLLRDKEIKSTIVAGGTSAVTDAVLKALPGADRISGKDRYATSVEIIKELNLPTENIYTATGRSFADALTGSVLAAKKGTSILLVDDKERTVVSELVSSKNLHNFQVLGGRSAVNDQALNLLFKASKGIYHTSDLSEYERKVIELVNVEREKHGVNLLSTHVQLSLVAREKSLDMKANDYFNHTSPVYGTPFEMMDFFNIEYTSASENIARGHQSPEQVVSAWMNSAGHKANILDPNMTHIGVGYEKELKHWTQMFIGK</sequence>
<protein>
    <submittedName>
        <fullName evidence="3">Transglycosylase SLT domain-containing protein</fullName>
    </submittedName>
</protein>
<dbReference type="Pfam" id="PF00188">
    <property type="entry name" value="CAP"/>
    <property type="match status" value="1"/>
</dbReference>
<feature type="domain" description="Transglycosylase SLT" evidence="2">
    <location>
        <begin position="55"/>
        <end position="160"/>
    </location>
</feature>
<evidence type="ECO:0000259" key="1">
    <source>
        <dbReference type="Pfam" id="PF00188"/>
    </source>
</evidence>